<evidence type="ECO:0000313" key="1">
    <source>
        <dbReference type="EMBL" id="PKD32484.1"/>
    </source>
</evidence>
<dbReference type="AlphaFoldDB" id="A0A2N0UZS9"/>
<gene>
    <name evidence="1" type="ORF">RBATCC27255_00434</name>
</gene>
<comment type="caution">
    <text evidence="1">The sequence shown here is derived from an EMBL/GenBank/DDBJ whole genome shotgun (WGS) entry which is preliminary data.</text>
</comment>
<organism evidence="1 2">
    <name type="scientific">Ruminococcus bromii</name>
    <dbReference type="NCBI Taxonomy" id="40518"/>
    <lineage>
        <taxon>Bacteria</taxon>
        <taxon>Bacillati</taxon>
        <taxon>Bacillota</taxon>
        <taxon>Clostridia</taxon>
        <taxon>Eubacteriales</taxon>
        <taxon>Oscillospiraceae</taxon>
        <taxon>Ruminococcus</taxon>
    </lineage>
</organism>
<keyword evidence="2" id="KW-1185">Reference proteome</keyword>
<name>A0A2N0UZS9_9FIRM</name>
<evidence type="ECO:0000313" key="2">
    <source>
        <dbReference type="Proteomes" id="UP000233425"/>
    </source>
</evidence>
<proteinExistence type="predicted"/>
<dbReference type="NCBIfam" id="NF037970">
    <property type="entry name" value="vanZ_1"/>
    <property type="match status" value="1"/>
</dbReference>
<dbReference type="InterPro" id="IPR006976">
    <property type="entry name" value="VanZ-like"/>
</dbReference>
<reference evidence="1" key="1">
    <citation type="journal article" date="2018" name="Environ. Microbiol.">
        <title>Sporulation capability and amylosome conservation among diverse human colonic and rumen isolates of the keystone starch-degrader Ruminococcus bromii.</title>
        <authorList>
            <person name="Mukhopadhya I."/>
            <person name="Morais S."/>
            <person name="Laverde-Gomez J."/>
            <person name="Sheridan P.O."/>
            <person name="Walker A.W."/>
            <person name="Kelly W."/>
            <person name="Klieve A.V."/>
            <person name="Ouwerkerk D."/>
            <person name="Duncan S.H."/>
            <person name="Louis P."/>
            <person name="Koropatkin N."/>
            <person name="Cockburn D."/>
            <person name="Kibler R."/>
            <person name="Cooper P.J."/>
            <person name="Sandoval C."/>
            <person name="Crost E."/>
            <person name="Juge N."/>
            <person name="Bayer E.A."/>
            <person name="Flint H.J."/>
        </authorList>
    </citation>
    <scope>NUCLEOTIDE SEQUENCE [LARGE SCALE GENOMIC DNA]</scope>
    <source>
        <strain evidence="1">ATCC 27255</strain>
    </source>
</reference>
<sequence length="156" mass="17643">MKTNSCSMRFRIIMFVLTASVIAFAFIHSSMPSVESAQESESVLDFVTVILKFFGIDPNLSDHIIRKIAHFTEYTVLGALLCSCAYSFDRIKPIKFVPYTVSIGLFTCFVDETIQLGIEGRSGQVSDMWIDFFGVLLGTAVMLVAFWIYRKIRKIN</sequence>
<accession>A0A2N0UZS9</accession>
<dbReference type="EMBL" id="NNSR01000026">
    <property type="protein sequence ID" value="PKD32484.1"/>
    <property type="molecule type" value="Genomic_DNA"/>
</dbReference>
<protein>
    <submittedName>
        <fullName evidence="1">Putative integral membrane protein</fullName>
    </submittedName>
</protein>
<dbReference type="Proteomes" id="UP000233425">
    <property type="component" value="Unassembled WGS sequence"/>
</dbReference>
<dbReference type="Pfam" id="PF04892">
    <property type="entry name" value="VanZ"/>
    <property type="match status" value="1"/>
</dbReference>
<dbReference type="RefSeq" id="WP_101028541.1">
    <property type="nucleotide sequence ID" value="NZ_CAKMVP010000003.1"/>
</dbReference>